<proteinExistence type="predicted"/>
<dbReference type="EMBL" id="CAEZVT010000088">
    <property type="protein sequence ID" value="CAB4638182.1"/>
    <property type="molecule type" value="Genomic_DNA"/>
</dbReference>
<accession>A0A6J6JM69</accession>
<sequence>MLSLTLVLGILAAASLYLTERRLTTVAESTAIAVLIDAKRNLAQPLAPMASRWLVSQPLRGLFQVELVEVSSIDQRSVRVRLCSSSRPIFENYMFSEIGRVCSEALARRGR</sequence>
<reference evidence="1" key="1">
    <citation type="submission" date="2020-05" db="EMBL/GenBank/DDBJ databases">
        <authorList>
            <person name="Chiriac C."/>
            <person name="Salcher M."/>
            <person name="Ghai R."/>
            <person name="Kavagutti S V."/>
        </authorList>
    </citation>
    <scope>NUCLEOTIDE SEQUENCE</scope>
</reference>
<name>A0A6J6JM69_9ZZZZ</name>
<protein>
    <submittedName>
        <fullName evidence="1">Unannotated protein</fullName>
    </submittedName>
</protein>
<evidence type="ECO:0000313" key="1">
    <source>
        <dbReference type="EMBL" id="CAB4638182.1"/>
    </source>
</evidence>
<dbReference type="AlphaFoldDB" id="A0A6J6JM69"/>
<gene>
    <name evidence="1" type="ORF">UFOPK2131_00728</name>
</gene>
<organism evidence="1">
    <name type="scientific">freshwater metagenome</name>
    <dbReference type="NCBI Taxonomy" id="449393"/>
    <lineage>
        <taxon>unclassified sequences</taxon>
        <taxon>metagenomes</taxon>
        <taxon>ecological metagenomes</taxon>
    </lineage>
</organism>